<feature type="signal peptide" evidence="7">
    <location>
        <begin position="1"/>
        <end position="23"/>
    </location>
</feature>
<feature type="chain" id="PRO_5003981848" description="Glucose-methanol-choline oxidoreductase N-terminal domain-containing protein" evidence="7">
    <location>
        <begin position="24"/>
        <end position="627"/>
    </location>
</feature>
<dbReference type="InterPro" id="IPR000172">
    <property type="entry name" value="GMC_OxRdtase_N"/>
</dbReference>
<dbReference type="PROSITE" id="PS00624">
    <property type="entry name" value="GMC_OXRED_2"/>
    <property type="match status" value="1"/>
</dbReference>
<sequence>MAFPLLAVATFIVVELSLFHASADTKGGASKRLGCKERNGTALLRCYDYIIVGAGSAGSVVANRLSESGNYTVLLLEAGGEETPDLMVPFTAPFAANENNSWQYLTVPQKYACRSFPVRMAAINQGRILGGSSSINSMSFVRGSKRDFNRWERRFGATGWNYSSVLPHFKAIETFNVSGVPEHVKSYYHGARGETPINYPRYKTPLSYHFLNACSELHYQYVDYNGDRYTGYSRVQSNTAAGVRMSANKCFLKSVRNIRQGHLHVSTKSTVTKIRFDKNKRAVGVWFIKDGNWTYVSAGREVILSAGAINTPKLLMLSGIGPAEELRKHKIPQLVSLPVGRGLQDHVVFLGLVVTTDKDYIGLSDLQKSQELYKHNQTGLFTLPGALEALIFTDSGADKYKRKVRRDIEVQLIALFPDANIRRLPYVSEQIYKEYYKPMLQKTGFMCGVVMVQPKSRGRVRLRSANPYEPPLINPRMLSRDEDEDRLVSGVQKVKKLFDTPAMKRVGAQLWNGSFPACKKHRIWSRKYIKCFIRNAAFPAQHVCCTCAMGKHERAVVDERLRVSQVHNLRVIDASVMPKITSGGTNAPVMMIADKGARMILEDAIAEEKKAHLQKLPETVKTVDQGG</sequence>
<dbReference type="GO" id="GO:0050660">
    <property type="term" value="F:flavin adenine dinucleotide binding"/>
    <property type="evidence" value="ECO:0007669"/>
    <property type="project" value="InterPro"/>
</dbReference>
<dbReference type="SUPFAM" id="SSF54373">
    <property type="entry name" value="FAD-linked reductases, C-terminal domain"/>
    <property type="match status" value="1"/>
</dbReference>
<evidence type="ECO:0000256" key="4">
    <source>
        <dbReference type="ARBA" id="ARBA00022827"/>
    </source>
</evidence>
<reference evidence="10" key="2">
    <citation type="journal article" date="2015" name="J. Proteomics">
        <title>Sexual differences in the sialomes of the zebra tick, Rhipicephalus pulchellus.</title>
        <authorList>
            <person name="Tan A.W."/>
            <person name="Francischetti I.M."/>
            <person name="Slovak M."/>
            <person name="Kini R.M."/>
            <person name="Ribeiro J.M."/>
        </authorList>
    </citation>
    <scope>NUCLEOTIDE SEQUENCE</scope>
    <source>
        <tissue evidence="10">Salivary gland</tissue>
    </source>
</reference>
<dbReference type="InterPro" id="IPR012132">
    <property type="entry name" value="GMC_OxRdtase"/>
</dbReference>
<name>L7M7F3_RHIPC</name>
<dbReference type="EMBL" id="GACK01005054">
    <property type="protein sequence ID" value="JAA59980.1"/>
    <property type="molecule type" value="mRNA"/>
</dbReference>
<feature type="binding site" evidence="5">
    <location>
        <position position="271"/>
    </location>
    <ligand>
        <name>FAD</name>
        <dbReference type="ChEBI" id="CHEBI:57692"/>
    </ligand>
</feature>
<proteinExistence type="evidence at transcript level"/>
<evidence type="ECO:0000256" key="2">
    <source>
        <dbReference type="ARBA" id="ARBA00010790"/>
    </source>
</evidence>
<dbReference type="PANTHER" id="PTHR11552:SF147">
    <property type="entry name" value="CHOLINE DEHYDROGENASE, MITOCHONDRIAL"/>
    <property type="match status" value="1"/>
</dbReference>
<comment type="similarity">
    <text evidence="2 6">Belongs to the GMC oxidoreductase family.</text>
</comment>
<dbReference type="PROSITE" id="PS00623">
    <property type="entry name" value="GMC_OXRED_1"/>
    <property type="match status" value="1"/>
</dbReference>
<evidence type="ECO:0000256" key="5">
    <source>
        <dbReference type="PIRSR" id="PIRSR000137-2"/>
    </source>
</evidence>
<comment type="cofactor">
    <cofactor evidence="1 5">
        <name>FAD</name>
        <dbReference type="ChEBI" id="CHEBI:57692"/>
    </cofactor>
</comment>
<protein>
    <recommendedName>
        <fullName evidence="8 9">Glucose-methanol-choline oxidoreductase N-terminal domain-containing protein</fullName>
    </recommendedName>
</protein>
<dbReference type="PANTHER" id="PTHR11552">
    <property type="entry name" value="GLUCOSE-METHANOL-CHOLINE GMC OXIDOREDUCTASE"/>
    <property type="match status" value="1"/>
</dbReference>
<dbReference type="InterPro" id="IPR007867">
    <property type="entry name" value="GMC_OxRtase_C"/>
</dbReference>
<dbReference type="Pfam" id="PF00732">
    <property type="entry name" value="GMC_oxred_N"/>
    <property type="match status" value="1"/>
</dbReference>
<evidence type="ECO:0000259" key="8">
    <source>
        <dbReference type="PROSITE" id="PS00623"/>
    </source>
</evidence>
<feature type="domain" description="Glucose-methanol-choline oxidoreductase N-terminal" evidence="8">
    <location>
        <begin position="126"/>
        <end position="149"/>
    </location>
</feature>
<dbReference type="PIRSF" id="PIRSF000137">
    <property type="entry name" value="Alcohol_oxidase"/>
    <property type="match status" value="1"/>
</dbReference>
<reference evidence="10" key="1">
    <citation type="submission" date="2012-11" db="EMBL/GenBank/DDBJ databases">
        <authorList>
            <person name="Lucero-Rivera Y.E."/>
            <person name="Tovar-Ramirez D."/>
        </authorList>
    </citation>
    <scope>NUCLEOTIDE SEQUENCE</scope>
    <source>
        <tissue evidence="10">Salivary gland</tissue>
    </source>
</reference>
<keyword evidence="4 5" id="KW-0274">FAD</keyword>
<accession>L7M7F3</accession>
<evidence type="ECO:0000259" key="9">
    <source>
        <dbReference type="PROSITE" id="PS00624"/>
    </source>
</evidence>
<organism evidence="10">
    <name type="scientific">Rhipicephalus pulchellus</name>
    <name type="common">Yellow backed tick</name>
    <name type="synonym">Dermacentor pulchellus</name>
    <dbReference type="NCBI Taxonomy" id="72859"/>
    <lineage>
        <taxon>Eukaryota</taxon>
        <taxon>Metazoa</taxon>
        <taxon>Ecdysozoa</taxon>
        <taxon>Arthropoda</taxon>
        <taxon>Chelicerata</taxon>
        <taxon>Arachnida</taxon>
        <taxon>Acari</taxon>
        <taxon>Parasitiformes</taxon>
        <taxon>Ixodida</taxon>
        <taxon>Ixodoidea</taxon>
        <taxon>Ixodidae</taxon>
        <taxon>Rhipicephalinae</taxon>
        <taxon>Rhipicephalus</taxon>
        <taxon>Rhipicephalus</taxon>
    </lineage>
</organism>
<dbReference type="InterPro" id="IPR036188">
    <property type="entry name" value="FAD/NAD-bd_sf"/>
</dbReference>
<evidence type="ECO:0000256" key="1">
    <source>
        <dbReference type="ARBA" id="ARBA00001974"/>
    </source>
</evidence>
<feature type="domain" description="Glucose-methanol-choline oxidoreductase N-terminal" evidence="9">
    <location>
        <begin position="307"/>
        <end position="321"/>
    </location>
</feature>
<dbReference type="SUPFAM" id="SSF51905">
    <property type="entry name" value="FAD/NAD(P)-binding domain"/>
    <property type="match status" value="1"/>
</dbReference>
<evidence type="ECO:0000256" key="7">
    <source>
        <dbReference type="SAM" id="SignalP"/>
    </source>
</evidence>
<dbReference type="Gene3D" id="3.50.50.60">
    <property type="entry name" value="FAD/NAD(P)-binding domain"/>
    <property type="match status" value="1"/>
</dbReference>
<dbReference type="Pfam" id="PF05199">
    <property type="entry name" value="GMC_oxred_C"/>
    <property type="match status" value="1"/>
</dbReference>
<evidence type="ECO:0000313" key="10">
    <source>
        <dbReference type="EMBL" id="JAA59980.1"/>
    </source>
</evidence>
<evidence type="ECO:0000256" key="6">
    <source>
        <dbReference type="RuleBase" id="RU003968"/>
    </source>
</evidence>
<dbReference type="GO" id="GO:0016614">
    <property type="term" value="F:oxidoreductase activity, acting on CH-OH group of donors"/>
    <property type="evidence" value="ECO:0007669"/>
    <property type="project" value="InterPro"/>
</dbReference>
<keyword evidence="7" id="KW-0732">Signal</keyword>
<dbReference type="AlphaFoldDB" id="L7M7F3"/>
<keyword evidence="3 6" id="KW-0285">Flavoprotein</keyword>
<dbReference type="Gene3D" id="3.30.560.10">
    <property type="entry name" value="Glucose Oxidase, domain 3"/>
    <property type="match status" value="1"/>
</dbReference>
<evidence type="ECO:0000256" key="3">
    <source>
        <dbReference type="ARBA" id="ARBA00022630"/>
    </source>
</evidence>